<organism evidence="2 3">
    <name type="scientific">Diatrype stigma</name>
    <dbReference type="NCBI Taxonomy" id="117547"/>
    <lineage>
        <taxon>Eukaryota</taxon>
        <taxon>Fungi</taxon>
        <taxon>Dikarya</taxon>
        <taxon>Ascomycota</taxon>
        <taxon>Pezizomycotina</taxon>
        <taxon>Sordariomycetes</taxon>
        <taxon>Xylariomycetidae</taxon>
        <taxon>Xylariales</taxon>
        <taxon>Diatrypaceae</taxon>
        <taxon>Diatrype</taxon>
    </lineage>
</organism>
<keyword evidence="3" id="KW-1185">Reference proteome</keyword>
<evidence type="ECO:0000313" key="2">
    <source>
        <dbReference type="EMBL" id="KAK7753603.1"/>
    </source>
</evidence>
<feature type="compositionally biased region" description="Basic and acidic residues" evidence="1">
    <location>
        <begin position="261"/>
        <end position="272"/>
    </location>
</feature>
<reference evidence="2 3" key="1">
    <citation type="submission" date="2024-02" db="EMBL/GenBank/DDBJ databases">
        <title>De novo assembly and annotation of 12 fungi associated with fruit tree decline syndrome in Ontario, Canada.</title>
        <authorList>
            <person name="Sulman M."/>
            <person name="Ellouze W."/>
            <person name="Ilyukhin E."/>
        </authorList>
    </citation>
    <scope>NUCLEOTIDE SEQUENCE [LARGE SCALE GENOMIC DNA]</scope>
    <source>
        <strain evidence="2 3">M11/M66-122</strain>
    </source>
</reference>
<gene>
    <name evidence="2" type="ORF">SLS62_004461</name>
</gene>
<sequence length="272" mass="30983">MSINSHERFFVMDYGLHDQHSSYIRRQSLRGEEDDVDLDASWVMLSRSGEIEPLPNERILHKTRGRVSFELSAVNVSGPAADFSRKSDQGTAYITNQRVIYLPAKPLEDFKSFSSRILGCQDTRTDSSWFGPWYWQATVRPVPDGNIPPEVTWAKVKFIFNDGGFSEFQAKFVEINGRLHHAAQLAQETGQTHLLQTVHDEELPEYRPRQATAEAAQTETTAAREADEANQRQAQQGQQQVPDEPPPNYDEAQAQAISMQFDERAREEADRE</sequence>
<feature type="compositionally biased region" description="Low complexity" evidence="1">
    <location>
        <begin position="210"/>
        <end position="221"/>
    </location>
</feature>
<accession>A0AAN9YP95</accession>
<dbReference type="GO" id="GO:0003713">
    <property type="term" value="F:transcription coactivator activity"/>
    <property type="evidence" value="ECO:0007669"/>
    <property type="project" value="InterPro"/>
</dbReference>
<proteinExistence type="predicted"/>
<dbReference type="PANTHER" id="PTHR31606:SF1">
    <property type="entry name" value="WW DOMAIN BINDING PROTEIN 2, ISOFORM E"/>
    <property type="match status" value="1"/>
</dbReference>
<dbReference type="GO" id="GO:0031490">
    <property type="term" value="F:chromatin DNA binding"/>
    <property type="evidence" value="ECO:0007669"/>
    <property type="project" value="TreeGrafter"/>
</dbReference>
<feature type="compositionally biased region" description="Low complexity" evidence="1">
    <location>
        <begin position="231"/>
        <end position="240"/>
    </location>
</feature>
<dbReference type="AlphaFoldDB" id="A0AAN9YP95"/>
<comment type="caution">
    <text evidence="2">The sequence shown here is derived from an EMBL/GenBank/DDBJ whole genome shotgun (WGS) entry which is preliminary data.</text>
</comment>
<dbReference type="InterPro" id="IPR044852">
    <property type="entry name" value="WBP2-like"/>
</dbReference>
<protein>
    <submittedName>
        <fullName evidence="2">Uncharacterized protein</fullName>
    </submittedName>
</protein>
<dbReference type="PANTHER" id="PTHR31606">
    <property type="entry name" value="WW DOMAIN BINDING PROTEIN 2, ISOFORM E"/>
    <property type="match status" value="1"/>
</dbReference>
<name>A0AAN9YP95_9PEZI</name>
<dbReference type="Proteomes" id="UP001320420">
    <property type="component" value="Unassembled WGS sequence"/>
</dbReference>
<feature type="region of interest" description="Disordered" evidence="1">
    <location>
        <begin position="210"/>
        <end position="272"/>
    </location>
</feature>
<dbReference type="GO" id="GO:0005634">
    <property type="term" value="C:nucleus"/>
    <property type="evidence" value="ECO:0007669"/>
    <property type="project" value="TreeGrafter"/>
</dbReference>
<dbReference type="CDD" id="cd13214">
    <property type="entry name" value="PH-GRAM_WBP2"/>
    <property type="match status" value="1"/>
</dbReference>
<dbReference type="EMBL" id="JAKJXP020000027">
    <property type="protein sequence ID" value="KAK7753603.1"/>
    <property type="molecule type" value="Genomic_DNA"/>
</dbReference>
<evidence type="ECO:0000313" key="3">
    <source>
        <dbReference type="Proteomes" id="UP001320420"/>
    </source>
</evidence>
<evidence type="ECO:0000256" key="1">
    <source>
        <dbReference type="SAM" id="MobiDB-lite"/>
    </source>
</evidence>
<dbReference type="SUPFAM" id="SSF50729">
    <property type="entry name" value="PH domain-like"/>
    <property type="match status" value="1"/>
</dbReference>